<keyword evidence="2" id="KW-1185">Reference proteome</keyword>
<sequence length="154" mass="17444">ILFPYRNCGDSKQVGRICVGSADGDTPVCLHRRREQFSGPRVHIGDERTSYFAELHVKAGDRAMIDSPSYRAGRWFPPALAMSEWTCIAQQFNFPQKDSQLRDFPRLIQSWPKRISGQRPGASLGFACFLSTNPARVVRRIGIRTRCAIYRPAT</sequence>
<accession>A0ABD0KYN3</accession>
<evidence type="ECO:0000313" key="2">
    <source>
        <dbReference type="Proteomes" id="UP001519460"/>
    </source>
</evidence>
<dbReference type="EMBL" id="JACVVK020000104">
    <property type="protein sequence ID" value="KAK7492283.1"/>
    <property type="molecule type" value="Genomic_DNA"/>
</dbReference>
<feature type="non-terminal residue" evidence="1">
    <location>
        <position position="1"/>
    </location>
</feature>
<gene>
    <name evidence="1" type="ORF">BaRGS_00016380</name>
</gene>
<comment type="caution">
    <text evidence="1">The sequence shown here is derived from an EMBL/GenBank/DDBJ whole genome shotgun (WGS) entry which is preliminary data.</text>
</comment>
<dbReference type="AlphaFoldDB" id="A0ABD0KYN3"/>
<protein>
    <submittedName>
        <fullName evidence="1">Uncharacterized protein</fullName>
    </submittedName>
</protein>
<proteinExistence type="predicted"/>
<dbReference type="Proteomes" id="UP001519460">
    <property type="component" value="Unassembled WGS sequence"/>
</dbReference>
<reference evidence="1 2" key="1">
    <citation type="journal article" date="2023" name="Sci. Data">
        <title>Genome assembly of the Korean intertidal mud-creeper Batillaria attramentaria.</title>
        <authorList>
            <person name="Patra A.K."/>
            <person name="Ho P.T."/>
            <person name="Jun S."/>
            <person name="Lee S.J."/>
            <person name="Kim Y."/>
            <person name="Won Y.J."/>
        </authorList>
    </citation>
    <scope>NUCLEOTIDE SEQUENCE [LARGE SCALE GENOMIC DNA]</scope>
    <source>
        <strain evidence="1">Wonlab-2016</strain>
    </source>
</reference>
<feature type="non-terminal residue" evidence="1">
    <location>
        <position position="154"/>
    </location>
</feature>
<evidence type="ECO:0000313" key="1">
    <source>
        <dbReference type="EMBL" id="KAK7492283.1"/>
    </source>
</evidence>
<name>A0ABD0KYN3_9CAEN</name>
<organism evidence="1 2">
    <name type="scientific">Batillaria attramentaria</name>
    <dbReference type="NCBI Taxonomy" id="370345"/>
    <lineage>
        <taxon>Eukaryota</taxon>
        <taxon>Metazoa</taxon>
        <taxon>Spiralia</taxon>
        <taxon>Lophotrochozoa</taxon>
        <taxon>Mollusca</taxon>
        <taxon>Gastropoda</taxon>
        <taxon>Caenogastropoda</taxon>
        <taxon>Sorbeoconcha</taxon>
        <taxon>Cerithioidea</taxon>
        <taxon>Batillariidae</taxon>
        <taxon>Batillaria</taxon>
    </lineage>
</organism>